<dbReference type="InterPro" id="IPR050767">
    <property type="entry name" value="Sel1_AlgK"/>
</dbReference>
<dbReference type="SUPFAM" id="SSF81901">
    <property type="entry name" value="HCP-like"/>
    <property type="match status" value="2"/>
</dbReference>
<dbReference type="InterPro" id="IPR011990">
    <property type="entry name" value="TPR-like_helical_dom_sf"/>
</dbReference>
<feature type="compositionally biased region" description="Low complexity" evidence="1">
    <location>
        <begin position="45"/>
        <end position="60"/>
    </location>
</feature>
<dbReference type="Pfam" id="PF08238">
    <property type="entry name" value="Sel1"/>
    <property type="match status" value="3"/>
</dbReference>
<protein>
    <recommendedName>
        <fullName evidence="2">GYF domain-containing protein</fullName>
    </recommendedName>
</protein>
<feature type="domain" description="GYF" evidence="2">
    <location>
        <begin position="65"/>
        <end position="114"/>
    </location>
</feature>
<sequence length="308" mass="33858">MATPEDELYQLYMMGQITPEEYEAELAKLKASAGVEKPASPAPQPAATQQPAAPAPAAQPDAEEWYTAVNGAQQGPYNKAKVASMLKTGEIKRDTPVWKKGMGDWAKIEAVSELEDVLSSVPPPPPQATPVPASPPIEAVPIMLTEPVNAEVRYKEATELLNQLQYDKAFPLIETLANEGYARAQLDLGHLYKDGLGVAKDEVKSYEWYRKGVDWLRKAADQGDNKAQVRLGTCYYCGNGVEKDDAKAFEWYRKAAEQGYAPAQVHLGDSYRDGSGVPKDEKKAVEWYSKAADQGNNIAKKKLEKLKK</sequence>
<accession>A0A806KH59</accession>
<dbReference type="PANTHER" id="PTHR11102:SF160">
    <property type="entry name" value="ERAD-ASSOCIATED E3 UBIQUITIN-PROTEIN LIGASE COMPONENT HRD3"/>
    <property type="match status" value="1"/>
</dbReference>
<proteinExistence type="predicted"/>
<organism evidence="3">
    <name type="scientific">uncultured bacterium contig00151</name>
    <dbReference type="NCBI Taxonomy" id="1181590"/>
    <lineage>
        <taxon>Bacteria</taxon>
        <taxon>environmental samples</taxon>
    </lineage>
</organism>
<dbReference type="InterPro" id="IPR025640">
    <property type="entry name" value="GYF_2"/>
</dbReference>
<dbReference type="AlphaFoldDB" id="A0A806KH59"/>
<reference evidence="3" key="1">
    <citation type="submission" date="2012-03" db="EMBL/GenBank/DDBJ databases">
        <title>Functional metagenomics reveals considerable lignocellulase gene clusters in the gut microbiome of a wood-feeding higher termite.</title>
        <authorList>
            <person name="Liu N."/>
        </authorList>
    </citation>
    <scope>NUCLEOTIDE SEQUENCE</scope>
</reference>
<dbReference type="EMBL" id="JQ844263">
    <property type="protein sequence ID" value="AGS53965.1"/>
    <property type="molecule type" value="Genomic_DNA"/>
</dbReference>
<dbReference type="InterPro" id="IPR006597">
    <property type="entry name" value="Sel1-like"/>
</dbReference>
<evidence type="ECO:0000313" key="3">
    <source>
        <dbReference type="EMBL" id="AGS53965.1"/>
    </source>
</evidence>
<dbReference type="Gene3D" id="1.25.40.10">
    <property type="entry name" value="Tetratricopeptide repeat domain"/>
    <property type="match status" value="2"/>
</dbReference>
<feature type="region of interest" description="Disordered" evidence="1">
    <location>
        <begin position="32"/>
        <end position="65"/>
    </location>
</feature>
<evidence type="ECO:0000256" key="1">
    <source>
        <dbReference type="SAM" id="MobiDB-lite"/>
    </source>
</evidence>
<dbReference type="Pfam" id="PF14237">
    <property type="entry name" value="GYF_2"/>
    <property type="match status" value="1"/>
</dbReference>
<dbReference type="SMART" id="SM00671">
    <property type="entry name" value="SEL1"/>
    <property type="match status" value="3"/>
</dbReference>
<dbReference type="PANTHER" id="PTHR11102">
    <property type="entry name" value="SEL-1-LIKE PROTEIN"/>
    <property type="match status" value="1"/>
</dbReference>
<name>A0A806KH59_9BACT</name>
<evidence type="ECO:0000259" key="2">
    <source>
        <dbReference type="Pfam" id="PF14237"/>
    </source>
</evidence>